<reference evidence="1" key="2">
    <citation type="journal article" date="2015" name="Data Brief">
        <title>Shoot transcriptome of the giant reed, Arundo donax.</title>
        <authorList>
            <person name="Barrero R.A."/>
            <person name="Guerrero F.D."/>
            <person name="Moolhuijzen P."/>
            <person name="Goolsby J.A."/>
            <person name="Tidwell J."/>
            <person name="Bellgard S.E."/>
            <person name="Bellgard M.I."/>
        </authorList>
    </citation>
    <scope>NUCLEOTIDE SEQUENCE</scope>
    <source>
        <tissue evidence="1">Shoot tissue taken approximately 20 cm above the soil surface</tissue>
    </source>
</reference>
<protein>
    <submittedName>
        <fullName evidence="1">Uncharacterized protein</fullName>
    </submittedName>
</protein>
<dbReference type="EMBL" id="GBRH01238615">
    <property type="protein sequence ID" value="JAD59280.1"/>
    <property type="molecule type" value="Transcribed_RNA"/>
</dbReference>
<accession>A0A0A9BDG8</accession>
<proteinExistence type="predicted"/>
<evidence type="ECO:0000313" key="1">
    <source>
        <dbReference type="EMBL" id="JAD59280.1"/>
    </source>
</evidence>
<name>A0A0A9BDG8_ARUDO</name>
<sequence length="31" mass="3529">MFGIQNLCFVQMGSSVVYVWNLFHLLSPLGK</sequence>
<organism evidence="1">
    <name type="scientific">Arundo donax</name>
    <name type="common">Giant reed</name>
    <name type="synonym">Donax arundinaceus</name>
    <dbReference type="NCBI Taxonomy" id="35708"/>
    <lineage>
        <taxon>Eukaryota</taxon>
        <taxon>Viridiplantae</taxon>
        <taxon>Streptophyta</taxon>
        <taxon>Embryophyta</taxon>
        <taxon>Tracheophyta</taxon>
        <taxon>Spermatophyta</taxon>
        <taxon>Magnoliopsida</taxon>
        <taxon>Liliopsida</taxon>
        <taxon>Poales</taxon>
        <taxon>Poaceae</taxon>
        <taxon>PACMAD clade</taxon>
        <taxon>Arundinoideae</taxon>
        <taxon>Arundineae</taxon>
        <taxon>Arundo</taxon>
    </lineage>
</organism>
<dbReference type="AlphaFoldDB" id="A0A0A9BDG8"/>
<reference evidence="1" key="1">
    <citation type="submission" date="2014-09" db="EMBL/GenBank/DDBJ databases">
        <authorList>
            <person name="Magalhaes I.L.F."/>
            <person name="Oliveira U."/>
            <person name="Santos F.R."/>
            <person name="Vidigal T.H.D.A."/>
            <person name="Brescovit A.D."/>
            <person name="Santos A.J."/>
        </authorList>
    </citation>
    <scope>NUCLEOTIDE SEQUENCE</scope>
    <source>
        <tissue evidence="1">Shoot tissue taken approximately 20 cm above the soil surface</tissue>
    </source>
</reference>